<feature type="compositionally biased region" description="Acidic residues" evidence="8">
    <location>
        <begin position="445"/>
        <end position="454"/>
    </location>
</feature>
<dbReference type="PANTHER" id="PTHR21716:SF53">
    <property type="entry name" value="PERMEASE PERM-RELATED"/>
    <property type="match status" value="1"/>
</dbReference>
<evidence type="ECO:0000313" key="10">
    <source>
        <dbReference type="EMBL" id="MCF6773871.1"/>
    </source>
</evidence>
<comment type="similarity">
    <text evidence="2">Belongs to the autoinducer-2 exporter (AI-2E) (TC 2.A.86) family.</text>
</comment>
<feature type="transmembrane region" description="Helical" evidence="9">
    <location>
        <begin position="207"/>
        <end position="226"/>
    </location>
</feature>
<keyword evidence="3" id="KW-0813">Transport</keyword>
<feature type="compositionally biased region" description="Basic and acidic residues" evidence="8">
    <location>
        <begin position="429"/>
        <end position="438"/>
    </location>
</feature>
<comment type="subcellular location">
    <subcellularLocation>
        <location evidence="1">Cell membrane</location>
        <topology evidence="1">Multi-pass membrane protein</topology>
    </subcellularLocation>
</comment>
<evidence type="ECO:0000256" key="5">
    <source>
        <dbReference type="ARBA" id="ARBA00022692"/>
    </source>
</evidence>
<evidence type="ECO:0000256" key="3">
    <source>
        <dbReference type="ARBA" id="ARBA00022448"/>
    </source>
</evidence>
<evidence type="ECO:0000256" key="9">
    <source>
        <dbReference type="SAM" id="Phobius"/>
    </source>
</evidence>
<keyword evidence="7 9" id="KW-0472">Membrane</keyword>
<organism evidence="10 11">
    <name type="scientific">Corynebacterium parakroppenstedtii</name>
    <dbReference type="NCBI Taxonomy" id="2828363"/>
    <lineage>
        <taxon>Bacteria</taxon>
        <taxon>Bacillati</taxon>
        <taxon>Actinomycetota</taxon>
        <taxon>Actinomycetes</taxon>
        <taxon>Mycobacteriales</taxon>
        <taxon>Corynebacteriaceae</taxon>
        <taxon>Corynebacterium</taxon>
    </lineage>
</organism>
<feature type="transmembrane region" description="Helical" evidence="9">
    <location>
        <begin position="324"/>
        <end position="340"/>
    </location>
</feature>
<feature type="transmembrane region" description="Helical" evidence="9">
    <location>
        <begin position="360"/>
        <end position="391"/>
    </location>
</feature>
<dbReference type="Proteomes" id="UP001200604">
    <property type="component" value="Unassembled WGS sequence"/>
</dbReference>
<reference evidence="10 11" key="1">
    <citation type="submission" date="2022-01" db="EMBL/GenBank/DDBJ databases">
        <title>Identification and Characterization of Corynebacterium sp.</title>
        <authorList>
            <person name="Luo Q."/>
            <person name="Qu P."/>
            <person name="Chen Q."/>
        </authorList>
    </citation>
    <scope>NUCLEOTIDE SEQUENCE [LARGE SCALE GENOMIC DNA]</scope>
    <source>
        <strain evidence="10 11">MC-12</strain>
    </source>
</reference>
<feature type="transmembrane region" description="Helical" evidence="9">
    <location>
        <begin position="64"/>
        <end position="85"/>
    </location>
</feature>
<dbReference type="RefSeq" id="WP_046203097.1">
    <property type="nucleotide sequence ID" value="NZ_JAGSNY010000003.1"/>
</dbReference>
<dbReference type="InterPro" id="IPR002549">
    <property type="entry name" value="AI-2E-like"/>
</dbReference>
<keyword evidence="4" id="KW-1003">Cell membrane</keyword>
<evidence type="ECO:0000256" key="2">
    <source>
        <dbReference type="ARBA" id="ARBA00009773"/>
    </source>
</evidence>
<feature type="transmembrane region" description="Helical" evidence="9">
    <location>
        <begin position="262"/>
        <end position="284"/>
    </location>
</feature>
<protein>
    <submittedName>
        <fullName evidence="10">AI-2E family transporter</fullName>
    </submittedName>
</protein>
<evidence type="ECO:0000256" key="4">
    <source>
        <dbReference type="ARBA" id="ARBA00022475"/>
    </source>
</evidence>
<evidence type="ECO:0000256" key="6">
    <source>
        <dbReference type="ARBA" id="ARBA00022989"/>
    </source>
</evidence>
<dbReference type="EMBL" id="JAKJKU010000002">
    <property type="protein sequence ID" value="MCF6773871.1"/>
    <property type="molecule type" value="Genomic_DNA"/>
</dbReference>
<comment type="caution">
    <text evidence="10">The sequence shown here is derived from an EMBL/GenBank/DDBJ whole genome shotgun (WGS) entry which is preliminary data.</text>
</comment>
<feature type="compositionally biased region" description="Polar residues" evidence="8">
    <location>
        <begin position="415"/>
        <end position="426"/>
    </location>
</feature>
<evidence type="ECO:0000256" key="8">
    <source>
        <dbReference type="SAM" id="MobiDB-lite"/>
    </source>
</evidence>
<sequence length="454" mass="48125">MMNSSSEPEPGRVPGSLAPLSQKHASQLANRDNADDVMGVPYYAHAPLTEASRSASIAVNIKRLALWCLRFLAIALAAFLLWYGLGLIWSALLPVMISIIVCTLLWPPVHWLTKHKVPHALSAIVVILGAAVIVIGTLSLVTTSVIDQSESLAHSASHSLRETKEALNGPPLNIKDTQLNQALDEAAAHIQEHSGSLVSSVLSGASAASSVAVTLGIVLMLTFFFLNDGHKFLPWIDRQFSGSIGTHLHEIFARSWKTLGGFIRAQAIISFLNSVFIAIGLSILHVPLALALAVLNFFCGFIPIFGALVAGAVAVVIAFVANGWISALLTALLILLVHQIEGNVLSPILQSRAMNLHPVIILASVAIGGSVYGVVGAFLAVPLAAVGAVLLRYASEQVDSHVVDPVQPIVILDPETSTTTDHSSVTARPEPEPEHSDARSTTSTNDDDGTEENK</sequence>
<dbReference type="GeneID" id="92727164"/>
<name>A0ABS9HKV9_9CORY</name>
<keyword evidence="6 9" id="KW-1133">Transmembrane helix</keyword>
<feature type="region of interest" description="Disordered" evidence="8">
    <location>
        <begin position="413"/>
        <end position="454"/>
    </location>
</feature>
<evidence type="ECO:0000256" key="1">
    <source>
        <dbReference type="ARBA" id="ARBA00004651"/>
    </source>
</evidence>
<feature type="transmembrane region" description="Helical" evidence="9">
    <location>
        <begin position="290"/>
        <end position="317"/>
    </location>
</feature>
<evidence type="ECO:0000313" key="11">
    <source>
        <dbReference type="Proteomes" id="UP001200604"/>
    </source>
</evidence>
<gene>
    <name evidence="10" type="ORF">L3H44_05530</name>
</gene>
<dbReference type="Pfam" id="PF01594">
    <property type="entry name" value="AI-2E_transport"/>
    <property type="match status" value="1"/>
</dbReference>
<evidence type="ECO:0000256" key="7">
    <source>
        <dbReference type="ARBA" id="ARBA00023136"/>
    </source>
</evidence>
<feature type="transmembrane region" description="Helical" evidence="9">
    <location>
        <begin position="91"/>
        <end position="109"/>
    </location>
</feature>
<keyword evidence="11" id="KW-1185">Reference proteome</keyword>
<feature type="transmembrane region" description="Helical" evidence="9">
    <location>
        <begin position="121"/>
        <end position="141"/>
    </location>
</feature>
<keyword evidence="5 9" id="KW-0812">Transmembrane</keyword>
<dbReference type="PANTHER" id="PTHR21716">
    <property type="entry name" value="TRANSMEMBRANE PROTEIN"/>
    <property type="match status" value="1"/>
</dbReference>
<proteinExistence type="inferred from homology"/>
<accession>A0ABS9HKV9</accession>